<evidence type="ECO:0000256" key="2">
    <source>
        <dbReference type="SAM" id="SignalP"/>
    </source>
</evidence>
<feature type="signal peptide" evidence="2">
    <location>
        <begin position="1"/>
        <end position="20"/>
    </location>
</feature>
<comment type="caution">
    <text evidence="3">The sequence shown here is derived from an EMBL/GenBank/DDBJ whole genome shotgun (WGS) entry which is preliminary data.</text>
</comment>
<protein>
    <submittedName>
        <fullName evidence="3">Uncharacterized protein</fullName>
    </submittedName>
</protein>
<dbReference type="EMBL" id="JACHIA010000023">
    <property type="protein sequence ID" value="MBB6073268.1"/>
    <property type="molecule type" value="Genomic_DNA"/>
</dbReference>
<evidence type="ECO:0000313" key="3">
    <source>
        <dbReference type="EMBL" id="MBB6073268.1"/>
    </source>
</evidence>
<proteinExistence type="predicted"/>
<keyword evidence="2" id="KW-0732">Signal</keyword>
<accession>A0A841H5L7</accession>
<feature type="compositionally biased region" description="Low complexity" evidence="1">
    <location>
        <begin position="26"/>
        <end position="76"/>
    </location>
</feature>
<keyword evidence="4" id="KW-1185">Reference proteome</keyword>
<organism evidence="3 4">
    <name type="scientific">Longimicrobium terrae</name>
    <dbReference type="NCBI Taxonomy" id="1639882"/>
    <lineage>
        <taxon>Bacteria</taxon>
        <taxon>Pseudomonadati</taxon>
        <taxon>Gemmatimonadota</taxon>
        <taxon>Longimicrobiia</taxon>
        <taxon>Longimicrobiales</taxon>
        <taxon>Longimicrobiaceae</taxon>
        <taxon>Longimicrobium</taxon>
    </lineage>
</organism>
<dbReference type="PROSITE" id="PS51257">
    <property type="entry name" value="PROKAR_LIPOPROTEIN"/>
    <property type="match status" value="1"/>
</dbReference>
<evidence type="ECO:0000256" key="1">
    <source>
        <dbReference type="SAM" id="MobiDB-lite"/>
    </source>
</evidence>
<name>A0A841H5L7_9BACT</name>
<reference evidence="3 4" key="1">
    <citation type="submission" date="2020-08" db="EMBL/GenBank/DDBJ databases">
        <title>Genomic Encyclopedia of Type Strains, Phase IV (KMG-IV): sequencing the most valuable type-strain genomes for metagenomic binning, comparative biology and taxonomic classification.</title>
        <authorList>
            <person name="Goeker M."/>
        </authorList>
    </citation>
    <scope>NUCLEOTIDE SEQUENCE [LARGE SCALE GENOMIC DNA]</scope>
    <source>
        <strain evidence="3 4">DSM 29007</strain>
    </source>
</reference>
<gene>
    <name evidence="3" type="ORF">HNQ61_004935</name>
</gene>
<sequence>MKKLIAIFGLMALAACGGDAEEGATTEDTTTVVPAAEPAPVTPMPSDTTMAPATTAPMTGDSMAAGATTAPMAGDTMKGDTAAKM</sequence>
<feature type="chain" id="PRO_5032459196" evidence="2">
    <location>
        <begin position="21"/>
        <end position="85"/>
    </location>
</feature>
<dbReference type="Proteomes" id="UP000582837">
    <property type="component" value="Unassembled WGS sequence"/>
</dbReference>
<evidence type="ECO:0000313" key="4">
    <source>
        <dbReference type="Proteomes" id="UP000582837"/>
    </source>
</evidence>
<dbReference type="AlphaFoldDB" id="A0A841H5L7"/>
<feature type="region of interest" description="Disordered" evidence="1">
    <location>
        <begin position="21"/>
        <end position="85"/>
    </location>
</feature>
<dbReference type="RefSeq" id="WP_170032875.1">
    <property type="nucleotide sequence ID" value="NZ_JABDTL010000001.1"/>
</dbReference>